<gene>
    <name evidence="1" type="ORF">DWZ29_10945</name>
</gene>
<reference evidence="1 2" key="1">
    <citation type="submission" date="2018-08" db="EMBL/GenBank/DDBJ databases">
        <title>A genome reference for cultivated species of the human gut microbiota.</title>
        <authorList>
            <person name="Zou Y."/>
            <person name="Xue W."/>
            <person name="Luo G."/>
        </authorList>
    </citation>
    <scope>NUCLEOTIDE SEQUENCE [LARGE SCALE GENOMIC DNA]</scope>
    <source>
        <strain evidence="1 2">AF31-17AC</strain>
    </source>
</reference>
<dbReference type="Proteomes" id="UP000283700">
    <property type="component" value="Unassembled WGS sequence"/>
</dbReference>
<evidence type="ECO:0000313" key="2">
    <source>
        <dbReference type="Proteomes" id="UP000283700"/>
    </source>
</evidence>
<organism evidence="1 2">
    <name type="scientific">Anaerobutyricum hallii</name>
    <dbReference type="NCBI Taxonomy" id="39488"/>
    <lineage>
        <taxon>Bacteria</taxon>
        <taxon>Bacillati</taxon>
        <taxon>Bacillota</taxon>
        <taxon>Clostridia</taxon>
        <taxon>Lachnospirales</taxon>
        <taxon>Lachnospiraceae</taxon>
        <taxon>Anaerobutyricum</taxon>
    </lineage>
</organism>
<accession>A0A415U1T4</accession>
<name>A0A415U1T4_9FIRM</name>
<proteinExistence type="predicted"/>
<evidence type="ECO:0000313" key="1">
    <source>
        <dbReference type="EMBL" id="RHN11859.1"/>
    </source>
</evidence>
<dbReference type="AlphaFoldDB" id="A0A415U1T4"/>
<dbReference type="EMBL" id="QRQO01000031">
    <property type="protein sequence ID" value="RHN11859.1"/>
    <property type="molecule type" value="Genomic_DNA"/>
</dbReference>
<protein>
    <submittedName>
        <fullName evidence="1">Uncharacterized protein</fullName>
    </submittedName>
</protein>
<dbReference type="RefSeq" id="WP_118486253.1">
    <property type="nucleotide sequence ID" value="NZ_QRQO01000031.1"/>
</dbReference>
<comment type="caution">
    <text evidence="1">The sequence shown here is derived from an EMBL/GenBank/DDBJ whole genome shotgun (WGS) entry which is preliminary data.</text>
</comment>
<sequence length="109" mass="12983">MDIGCILTIGETIEDRQKEINFLNKKLKEYCNQLNVDDVRSLNYSEIKKLYLVAGDYLSDDIKKIYEEKRLEEHPELKKAIYFPELNDIDFLTKAKIKKNRYFIGKVME</sequence>